<dbReference type="Gene3D" id="1.10.260.40">
    <property type="entry name" value="lambda repressor-like DNA-binding domains"/>
    <property type="match status" value="1"/>
</dbReference>
<reference evidence="2" key="1">
    <citation type="submission" date="2018-07" db="EMBL/GenBank/DDBJ databases">
        <authorList>
            <consortium name="Genoscope - CEA"/>
            <person name="William W."/>
        </authorList>
    </citation>
    <scope>NUCLEOTIDE SEQUENCE</scope>
    <source>
        <strain evidence="2">IK1</strain>
    </source>
</reference>
<dbReference type="Pfam" id="PF13560">
    <property type="entry name" value="HTH_31"/>
    <property type="match status" value="1"/>
</dbReference>
<gene>
    <name evidence="2" type="ORF">TRIP_D310171</name>
</gene>
<dbReference type="AlphaFoldDB" id="A0A653ACP2"/>
<proteinExistence type="predicted"/>
<dbReference type="PROSITE" id="PS50943">
    <property type="entry name" value="HTH_CROC1"/>
    <property type="match status" value="1"/>
</dbReference>
<feature type="domain" description="HTH cro/C1-type" evidence="1">
    <location>
        <begin position="7"/>
        <end position="61"/>
    </location>
</feature>
<accession>A0A653ACP2</accession>
<dbReference type="SMART" id="SM00530">
    <property type="entry name" value="HTH_XRE"/>
    <property type="match status" value="1"/>
</dbReference>
<evidence type="ECO:0000259" key="1">
    <source>
        <dbReference type="PROSITE" id="PS50943"/>
    </source>
</evidence>
<sequence>MLFANKIRQLREERKLLQRHLAAVLDMDTPMFSKIERGERPAKREQVIAIAKILTTDENELLTLWLADKILDVIENETELSDQALKVAIENKSK</sequence>
<dbReference type="EMBL" id="UPXZ01000025">
    <property type="protein sequence ID" value="VBB45776.1"/>
    <property type="molecule type" value="Genomic_DNA"/>
</dbReference>
<protein>
    <recommendedName>
        <fullName evidence="1">HTH cro/C1-type domain-containing protein</fullName>
    </recommendedName>
</protein>
<dbReference type="InterPro" id="IPR010982">
    <property type="entry name" value="Lambda_DNA-bd_dom_sf"/>
</dbReference>
<name>A0A653ACP2_9BACT</name>
<dbReference type="CDD" id="cd00093">
    <property type="entry name" value="HTH_XRE"/>
    <property type="match status" value="1"/>
</dbReference>
<dbReference type="SUPFAM" id="SSF47413">
    <property type="entry name" value="lambda repressor-like DNA-binding domains"/>
    <property type="match status" value="1"/>
</dbReference>
<evidence type="ECO:0000313" key="2">
    <source>
        <dbReference type="EMBL" id="VBB45776.1"/>
    </source>
</evidence>
<dbReference type="InterPro" id="IPR001387">
    <property type="entry name" value="Cro/C1-type_HTH"/>
</dbReference>
<organism evidence="2">
    <name type="scientific">uncultured Paludibacter sp</name>
    <dbReference type="NCBI Taxonomy" id="497635"/>
    <lineage>
        <taxon>Bacteria</taxon>
        <taxon>Pseudomonadati</taxon>
        <taxon>Bacteroidota</taxon>
        <taxon>Bacteroidia</taxon>
        <taxon>Bacteroidales</taxon>
        <taxon>Paludibacteraceae</taxon>
        <taxon>Paludibacter</taxon>
        <taxon>environmental samples</taxon>
    </lineage>
</organism>
<dbReference type="GO" id="GO:0003677">
    <property type="term" value="F:DNA binding"/>
    <property type="evidence" value="ECO:0007669"/>
    <property type="project" value="InterPro"/>
</dbReference>